<dbReference type="OrthoDB" id="7068882at2"/>
<accession>A0A7U7GA72</accession>
<keyword evidence="3" id="KW-1185">Reference proteome</keyword>
<dbReference type="AlphaFoldDB" id="A0A7U7GA72"/>
<feature type="signal peptide" evidence="1">
    <location>
        <begin position="1"/>
        <end position="27"/>
    </location>
</feature>
<dbReference type="RefSeq" id="WP_051497537.1">
    <property type="nucleotide sequence ID" value="NZ_CBTK010000085.1"/>
</dbReference>
<name>A0A7U7GA72_9GAMM</name>
<dbReference type="EMBL" id="CBTK010000085">
    <property type="protein sequence ID" value="CDH44584.1"/>
    <property type="molecule type" value="Genomic_DNA"/>
</dbReference>
<sequence>MMRVAWIVRVAMAALLMGAMNPIGAWAQDARPDARLQFSSFSVGLLFGYSQGEGTLDFAGQRYPFTVSGIKLATVGISRVSAVGQVYRLREVADLAGRYIAVEGALTLVQGGGNAVLRNEKGVTIYLQNLQQGLELTLGGGGLSIALTDPTEKVIPAVMENASAR</sequence>
<keyword evidence="1" id="KW-0732">Signal</keyword>
<gene>
    <name evidence="2" type="ORF">BN874_1750012</name>
</gene>
<reference evidence="2 3" key="1">
    <citation type="journal article" date="2014" name="ISME J.">
        <title>Candidatus Competibacter-lineage genomes retrieved from metagenomes reveal functional metabolic diversity.</title>
        <authorList>
            <person name="McIlroy S.J."/>
            <person name="Albertsen M."/>
            <person name="Andresen E.K."/>
            <person name="Saunders A.M."/>
            <person name="Kristiansen R."/>
            <person name="Stokholm-Bjerregaard M."/>
            <person name="Nielsen K.L."/>
            <person name="Nielsen P.H."/>
        </authorList>
    </citation>
    <scope>NUCLEOTIDE SEQUENCE [LARGE SCALE GENOMIC DNA]</scope>
    <source>
        <strain evidence="2 3">Run_B_J11</strain>
    </source>
</reference>
<organism evidence="2 3">
    <name type="scientific">Candidatus Contendobacter odensis Run_B_J11</name>
    <dbReference type="NCBI Taxonomy" id="1400861"/>
    <lineage>
        <taxon>Bacteria</taxon>
        <taxon>Pseudomonadati</taxon>
        <taxon>Pseudomonadota</taxon>
        <taxon>Gammaproteobacteria</taxon>
        <taxon>Candidatus Competibacteraceae</taxon>
        <taxon>Candidatus Contendibacter</taxon>
    </lineage>
</organism>
<evidence type="ECO:0000313" key="2">
    <source>
        <dbReference type="EMBL" id="CDH44584.1"/>
    </source>
</evidence>
<protein>
    <submittedName>
        <fullName evidence="2">Uncharacterized protein</fullName>
    </submittedName>
</protein>
<evidence type="ECO:0000313" key="3">
    <source>
        <dbReference type="Proteomes" id="UP000019184"/>
    </source>
</evidence>
<feature type="chain" id="PRO_5030634395" evidence="1">
    <location>
        <begin position="28"/>
        <end position="165"/>
    </location>
</feature>
<comment type="caution">
    <text evidence="2">The sequence shown here is derived from an EMBL/GenBank/DDBJ whole genome shotgun (WGS) entry which is preliminary data.</text>
</comment>
<dbReference type="Proteomes" id="UP000019184">
    <property type="component" value="Unassembled WGS sequence"/>
</dbReference>
<proteinExistence type="predicted"/>
<evidence type="ECO:0000256" key="1">
    <source>
        <dbReference type="SAM" id="SignalP"/>
    </source>
</evidence>